<evidence type="ECO:0000313" key="15">
    <source>
        <dbReference type="EMBL" id="KRG18428.1"/>
    </source>
</evidence>
<feature type="transmembrane region" description="Helical" evidence="14">
    <location>
        <begin position="419"/>
        <end position="436"/>
    </location>
</feature>
<evidence type="ECO:0000256" key="1">
    <source>
        <dbReference type="ARBA" id="ARBA00004651"/>
    </source>
</evidence>
<feature type="transmembrane region" description="Helical" evidence="14">
    <location>
        <begin position="387"/>
        <end position="412"/>
    </location>
</feature>
<dbReference type="InterPro" id="IPR011851">
    <property type="entry name" value="Na/Pro_symporter"/>
</dbReference>
<dbReference type="STRING" id="437022.CC99x_01640"/>
<dbReference type="GO" id="GO:0015193">
    <property type="term" value="F:L-proline transmembrane transporter activity"/>
    <property type="evidence" value="ECO:0007669"/>
    <property type="project" value="TreeGrafter"/>
</dbReference>
<dbReference type="GO" id="GO:0031402">
    <property type="term" value="F:sodium ion binding"/>
    <property type="evidence" value="ECO:0007669"/>
    <property type="project" value="UniProtKB-UniRule"/>
</dbReference>
<keyword evidence="17" id="KW-1185">Reference proteome</keyword>
<feature type="transmembrane region" description="Helical" evidence="14">
    <location>
        <begin position="230"/>
        <end position="253"/>
    </location>
</feature>
<comment type="caution">
    <text evidence="15">The sequence shown here is derived from an EMBL/GenBank/DDBJ whole genome shotgun (WGS) entry which is preliminary data.</text>
</comment>
<evidence type="ECO:0000313" key="17">
    <source>
        <dbReference type="Proteomes" id="UP000051494"/>
    </source>
</evidence>
<keyword evidence="14" id="KW-0029">Amino-acid transport</keyword>
<reference evidence="16" key="3">
    <citation type="submission" date="2021-06" db="EMBL/GenBank/DDBJ databases">
        <title>Genomic Description and Analysis of Intracellular Bacteria, Candidatus Berkiella cookevillensis and Candidatus Berkiella aquae.</title>
        <authorList>
            <person name="Kidane D.T."/>
            <person name="Mehari Y.T."/>
            <person name="Rice F.C."/>
            <person name="Arivett B.A."/>
            <person name="Farone A.L."/>
            <person name="Berk S.G."/>
            <person name="Farone M.B."/>
        </authorList>
    </citation>
    <scope>NUCLEOTIDE SEQUENCE</scope>
    <source>
        <strain evidence="16">CC99</strain>
    </source>
</reference>
<dbReference type="InterPro" id="IPR001734">
    <property type="entry name" value="Na/solute_symporter"/>
</dbReference>
<evidence type="ECO:0000256" key="6">
    <source>
        <dbReference type="ARBA" id="ARBA00022847"/>
    </source>
</evidence>
<evidence type="ECO:0000256" key="2">
    <source>
        <dbReference type="ARBA" id="ARBA00006434"/>
    </source>
</evidence>
<evidence type="ECO:0000256" key="11">
    <source>
        <dbReference type="ARBA" id="ARBA00023201"/>
    </source>
</evidence>
<evidence type="ECO:0000256" key="13">
    <source>
        <dbReference type="RuleBase" id="RU362091"/>
    </source>
</evidence>
<keyword evidence="7 14" id="KW-1133">Transmembrane helix</keyword>
<dbReference type="PANTHER" id="PTHR48086">
    <property type="entry name" value="SODIUM/PROLINE SYMPORTER-RELATED"/>
    <property type="match status" value="1"/>
</dbReference>
<evidence type="ECO:0000256" key="9">
    <source>
        <dbReference type="ARBA" id="ARBA00023065"/>
    </source>
</evidence>
<protein>
    <recommendedName>
        <fullName evidence="14">Sodium/proline symporter</fullName>
    </recommendedName>
    <alternativeName>
        <fullName evidence="14">Proline permease</fullName>
    </alternativeName>
</protein>
<keyword evidence="6 14" id="KW-0769">Symport</keyword>
<feature type="transmembrane region" description="Helical" evidence="14">
    <location>
        <begin position="6"/>
        <end position="24"/>
    </location>
</feature>
<dbReference type="InterPro" id="IPR038377">
    <property type="entry name" value="Na/Glc_symporter_sf"/>
</dbReference>
<evidence type="ECO:0000313" key="16">
    <source>
        <dbReference type="EMBL" id="MCS5708189.1"/>
    </source>
</evidence>
<sequence>MDLITVSAFSLYLLVVVAIALVAYQRTQNLGDFVLGGRQLGGPVAALSAGASDMSAWLLLGLPGAVYTFGLNQIWLPIGLTVGAYISWRIIAKPLRVYSQFANDSLTLPAFLDNRFLDNSGIIRCLLALVTLFFFAFYTASGLVGGAVLLQRFNISYTEALWLGTAIIVAYTFIGGFLAVSWTDFFQGSFMFICLLLVPFIAVAELGGWSQMAQTIQNTTPEKLKPFQGFNALLFFNLMAWGLGYFGQPHILVRFMAVKTLKDITIARRICVGWMSFSMMGAVLIGIVGVSYFYQKELHPESIFILFSQSLFSPWLAGILFAAILSSIMCAIDSQMLASSSALTEDIYHKWIHRNAKPKHLMWIGRFAIIVIAAVAVYLARDPESRVIHLVAFAWAGLGSAFGPAVIGALYWRRMTAKGAMAGIVVGAFAVIIWHLKIGGIFDLYEIIPGFFLGTLAMIIGSLLDVPPAKEITDQFDEVKAFIKASQK</sequence>
<dbReference type="PATRIC" id="fig|1590042.3.peg.1665"/>
<organism evidence="15">
    <name type="scientific">Candidatus Berkiella cookevillensis</name>
    <dbReference type="NCBI Taxonomy" id="437022"/>
    <lineage>
        <taxon>Bacteria</taxon>
        <taxon>Pseudomonadati</taxon>
        <taxon>Pseudomonadota</taxon>
        <taxon>Gammaproteobacteria</taxon>
        <taxon>Candidatus Berkiellales</taxon>
        <taxon>Candidatus Berkiellaceae</taxon>
        <taxon>Candidatus Berkiella</taxon>
    </lineage>
</organism>
<evidence type="ECO:0000256" key="8">
    <source>
        <dbReference type="ARBA" id="ARBA00023053"/>
    </source>
</evidence>
<gene>
    <name evidence="15" type="primary">putP</name>
    <name evidence="16" type="ORF">CC99x_004655</name>
    <name evidence="15" type="ORF">CC99x_01640</name>
</gene>
<feature type="transmembrane region" description="Helical" evidence="14">
    <location>
        <begin position="314"/>
        <end position="332"/>
    </location>
</feature>
<feature type="transmembrane region" description="Helical" evidence="14">
    <location>
        <begin position="190"/>
        <end position="210"/>
    </location>
</feature>
<comment type="catalytic activity">
    <reaction evidence="12">
        <text>L-proline(in) + Na(+)(in) = L-proline(out) + Na(+)(out)</text>
        <dbReference type="Rhea" id="RHEA:28967"/>
        <dbReference type="ChEBI" id="CHEBI:29101"/>
        <dbReference type="ChEBI" id="CHEBI:60039"/>
    </reaction>
</comment>
<keyword evidence="5 14" id="KW-0812">Transmembrane</keyword>
<dbReference type="Gene3D" id="1.20.1730.10">
    <property type="entry name" value="Sodium/glucose cotransporter"/>
    <property type="match status" value="1"/>
</dbReference>
<keyword evidence="11 14" id="KW-0739">Sodium transport</keyword>
<keyword evidence="8 14" id="KW-0915">Sodium</keyword>
<name>A0A0Q9YCZ2_9GAMM</name>
<dbReference type="NCBIfam" id="TIGR02121">
    <property type="entry name" value="Na_Pro_sym"/>
    <property type="match status" value="1"/>
</dbReference>
<dbReference type="InterPro" id="IPR050277">
    <property type="entry name" value="Sodium:Solute_Symporter"/>
</dbReference>
<dbReference type="Pfam" id="PF00474">
    <property type="entry name" value="SSF"/>
    <property type="match status" value="1"/>
</dbReference>
<dbReference type="NCBIfam" id="TIGR00813">
    <property type="entry name" value="sss"/>
    <property type="match status" value="1"/>
</dbReference>
<dbReference type="Proteomes" id="UP000051494">
    <property type="component" value="Unassembled WGS sequence"/>
</dbReference>
<comment type="similarity">
    <text evidence="2 13">Belongs to the sodium:solute symporter (SSF) (TC 2.A.21) family.</text>
</comment>
<evidence type="ECO:0000256" key="10">
    <source>
        <dbReference type="ARBA" id="ARBA00023136"/>
    </source>
</evidence>
<feature type="transmembrane region" description="Helical" evidence="14">
    <location>
        <begin position="161"/>
        <end position="183"/>
    </location>
</feature>
<dbReference type="GO" id="GO:0005886">
    <property type="term" value="C:plasma membrane"/>
    <property type="evidence" value="ECO:0007669"/>
    <property type="project" value="UniProtKB-SubCell"/>
</dbReference>
<feature type="transmembrane region" description="Helical" evidence="14">
    <location>
        <begin position="125"/>
        <end position="149"/>
    </location>
</feature>
<keyword evidence="9 14" id="KW-0406">Ion transport</keyword>
<evidence type="ECO:0000256" key="7">
    <source>
        <dbReference type="ARBA" id="ARBA00022989"/>
    </source>
</evidence>
<evidence type="ECO:0000256" key="5">
    <source>
        <dbReference type="ARBA" id="ARBA00022692"/>
    </source>
</evidence>
<dbReference type="OrthoDB" id="9789704at2"/>
<evidence type="ECO:0000256" key="4">
    <source>
        <dbReference type="ARBA" id="ARBA00022475"/>
    </source>
</evidence>
<dbReference type="CDD" id="cd11475">
    <property type="entry name" value="SLC5sbd_PutP"/>
    <property type="match status" value="1"/>
</dbReference>
<reference evidence="15" key="1">
    <citation type="submission" date="2015-09" db="EMBL/GenBank/DDBJ databases">
        <title>Draft Genome Sequences of Two Novel Amoeba-resistant Intranuclear Bacteria, Candidatus Berkiella cookevillensis and Candidatus Berkiella aquae.</title>
        <authorList>
            <person name="Mehari Y.T."/>
            <person name="Arivett B.A."/>
            <person name="Farone A.L."/>
            <person name="Gunderson J.H."/>
            <person name="Farone M.B."/>
        </authorList>
    </citation>
    <scope>NUCLEOTIDE SEQUENCE [LARGE SCALE GENOMIC DNA]</scope>
    <source>
        <strain evidence="15">CC99</strain>
    </source>
</reference>
<dbReference type="PANTHER" id="PTHR48086:SF3">
    <property type="entry name" value="SODIUM_PROLINE SYMPORTER"/>
    <property type="match status" value="1"/>
</dbReference>
<keyword evidence="10 14" id="KW-0472">Membrane</keyword>
<dbReference type="RefSeq" id="WP_057624723.1">
    <property type="nucleotide sequence ID" value="NZ_LKHV02000001.1"/>
</dbReference>
<dbReference type="AlphaFoldDB" id="A0A0Q9YCZ2"/>
<evidence type="ECO:0000256" key="3">
    <source>
        <dbReference type="ARBA" id="ARBA00022448"/>
    </source>
</evidence>
<accession>A0A0Q9YCZ2</accession>
<reference evidence="16" key="2">
    <citation type="journal article" date="2016" name="Genome Announc.">
        <title>Draft Genome Sequences of Two Novel Amoeba-Resistant Intranuclear Bacteria, 'Candidatus Berkiella cookevillensis' and 'Candidatus Berkiella aquae'.</title>
        <authorList>
            <person name="Mehari Y.T."/>
            <person name="Arivett B.A."/>
            <person name="Farone A.L."/>
            <person name="Gunderson J.H."/>
            <person name="Farone M.B."/>
        </authorList>
    </citation>
    <scope>NUCLEOTIDE SEQUENCE</scope>
    <source>
        <strain evidence="16">CC99</strain>
    </source>
</reference>
<comment type="function">
    <text evidence="14">Catalyzes the sodium-dependent uptake of extracellular L-proline.</text>
</comment>
<keyword evidence="4" id="KW-1003">Cell membrane</keyword>
<keyword evidence="14" id="KW-0997">Cell inner membrane</keyword>
<dbReference type="GO" id="GO:0005298">
    <property type="term" value="F:proline:sodium symporter activity"/>
    <property type="evidence" value="ECO:0007669"/>
    <property type="project" value="UniProtKB-UniRule"/>
</dbReference>
<dbReference type="EMBL" id="LKHV01000007">
    <property type="protein sequence ID" value="KRG18428.1"/>
    <property type="molecule type" value="Genomic_DNA"/>
</dbReference>
<dbReference type="PROSITE" id="PS50283">
    <property type="entry name" value="NA_SOLUT_SYMP_3"/>
    <property type="match status" value="1"/>
</dbReference>
<feature type="transmembrane region" description="Helical" evidence="14">
    <location>
        <begin position="74"/>
        <end position="91"/>
    </location>
</feature>
<evidence type="ECO:0000256" key="14">
    <source>
        <dbReference type="RuleBase" id="RU366012"/>
    </source>
</evidence>
<feature type="transmembrane region" description="Helical" evidence="14">
    <location>
        <begin position="274"/>
        <end position="294"/>
    </location>
</feature>
<feature type="transmembrane region" description="Helical" evidence="14">
    <location>
        <begin position="448"/>
        <end position="466"/>
    </location>
</feature>
<evidence type="ECO:0000256" key="12">
    <source>
        <dbReference type="ARBA" id="ARBA00033708"/>
    </source>
</evidence>
<keyword evidence="3 14" id="KW-0813">Transport</keyword>
<comment type="subcellular location">
    <subcellularLocation>
        <location evidence="14">Cell inner membrane</location>
        <topology evidence="14">Multi-pass membrane protein</topology>
    </subcellularLocation>
    <subcellularLocation>
        <location evidence="1">Cell membrane</location>
        <topology evidence="1">Multi-pass membrane protein</topology>
    </subcellularLocation>
</comment>
<proteinExistence type="inferred from homology"/>
<dbReference type="GO" id="GO:0015824">
    <property type="term" value="P:proline transport"/>
    <property type="evidence" value="ECO:0007669"/>
    <property type="project" value="UniProtKB-UniRule"/>
</dbReference>
<feature type="transmembrane region" description="Helical" evidence="14">
    <location>
        <begin position="363"/>
        <end position="381"/>
    </location>
</feature>
<dbReference type="EMBL" id="LKHV02000001">
    <property type="protein sequence ID" value="MCS5708189.1"/>
    <property type="molecule type" value="Genomic_DNA"/>
</dbReference>